<dbReference type="EMBL" id="JARQZJ010000037">
    <property type="protein sequence ID" value="KAK9876658.1"/>
    <property type="molecule type" value="Genomic_DNA"/>
</dbReference>
<evidence type="ECO:0000256" key="1">
    <source>
        <dbReference type="SAM" id="MobiDB-lite"/>
    </source>
</evidence>
<accession>A0AAW1U6M4</accession>
<feature type="region of interest" description="Disordered" evidence="1">
    <location>
        <begin position="1"/>
        <end position="35"/>
    </location>
</feature>
<dbReference type="Proteomes" id="UP001431783">
    <property type="component" value="Unassembled WGS sequence"/>
</dbReference>
<keyword evidence="3" id="KW-1185">Reference proteome</keyword>
<gene>
    <name evidence="2" type="ORF">WA026_014033</name>
</gene>
<sequence length="263" mass="30729">MAASRYSNREFGDRRNPQNHYERNRTFSSTTNDHFRNKLSQIGIEKDLRELIERKKLQKDQDKNFPNTPSNDNVQKAEKKVRFEGEPLLRRSKSFSSYSTRNQEGYQRQRPSYNRFSKENNLEVPQHVHKNHRMRKGDFVDLHHPTNIKIELQTDTGTRKYTVDSSVPIPDIKCNLKQSRTLSKHTEPKESFSLQQESGGEIKNVRMRGSGNFRGTTRRSFNKKNKENKGQNSSQNNENENDLAISNVVESLSNLEVSNENEK</sequence>
<feature type="compositionally biased region" description="Basic and acidic residues" evidence="1">
    <location>
        <begin position="7"/>
        <end position="25"/>
    </location>
</feature>
<comment type="caution">
    <text evidence="2">The sequence shown here is derived from an EMBL/GenBank/DDBJ whole genome shotgun (WGS) entry which is preliminary data.</text>
</comment>
<feature type="compositionally biased region" description="Basic and acidic residues" evidence="1">
    <location>
        <begin position="75"/>
        <end position="89"/>
    </location>
</feature>
<evidence type="ECO:0000313" key="3">
    <source>
        <dbReference type="Proteomes" id="UP001431783"/>
    </source>
</evidence>
<feature type="compositionally biased region" description="Polar residues" evidence="1">
    <location>
        <begin position="64"/>
        <end position="74"/>
    </location>
</feature>
<evidence type="ECO:0000313" key="2">
    <source>
        <dbReference type="EMBL" id="KAK9876658.1"/>
    </source>
</evidence>
<dbReference type="AlphaFoldDB" id="A0AAW1U6M4"/>
<feature type="compositionally biased region" description="Polar residues" evidence="1">
    <location>
        <begin position="94"/>
        <end position="113"/>
    </location>
</feature>
<reference evidence="2 3" key="1">
    <citation type="submission" date="2023-03" db="EMBL/GenBank/DDBJ databases">
        <title>Genome insight into feeding habits of ladybird beetles.</title>
        <authorList>
            <person name="Li H.-S."/>
            <person name="Huang Y.-H."/>
            <person name="Pang H."/>
        </authorList>
    </citation>
    <scope>NUCLEOTIDE SEQUENCE [LARGE SCALE GENOMIC DNA]</scope>
    <source>
        <strain evidence="2">SYSU_2023b</strain>
        <tissue evidence="2">Whole body</tissue>
    </source>
</reference>
<organism evidence="2 3">
    <name type="scientific">Henosepilachna vigintioctopunctata</name>
    <dbReference type="NCBI Taxonomy" id="420089"/>
    <lineage>
        <taxon>Eukaryota</taxon>
        <taxon>Metazoa</taxon>
        <taxon>Ecdysozoa</taxon>
        <taxon>Arthropoda</taxon>
        <taxon>Hexapoda</taxon>
        <taxon>Insecta</taxon>
        <taxon>Pterygota</taxon>
        <taxon>Neoptera</taxon>
        <taxon>Endopterygota</taxon>
        <taxon>Coleoptera</taxon>
        <taxon>Polyphaga</taxon>
        <taxon>Cucujiformia</taxon>
        <taxon>Coccinelloidea</taxon>
        <taxon>Coccinellidae</taxon>
        <taxon>Epilachninae</taxon>
        <taxon>Epilachnini</taxon>
        <taxon>Henosepilachna</taxon>
    </lineage>
</organism>
<feature type="region of interest" description="Disordered" evidence="1">
    <location>
        <begin position="180"/>
        <end position="243"/>
    </location>
</feature>
<proteinExistence type="predicted"/>
<feature type="region of interest" description="Disordered" evidence="1">
    <location>
        <begin position="57"/>
        <end position="113"/>
    </location>
</feature>
<protein>
    <submittedName>
        <fullName evidence="2">Uncharacterized protein</fullName>
    </submittedName>
</protein>
<name>A0AAW1U6M4_9CUCU</name>